<evidence type="ECO:0000313" key="3">
    <source>
        <dbReference type="Proteomes" id="UP000439903"/>
    </source>
</evidence>
<organism evidence="2 3">
    <name type="scientific">Gigaspora margarita</name>
    <dbReference type="NCBI Taxonomy" id="4874"/>
    <lineage>
        <taxon>Eukaryota</taxon>
        <taxon>Fungi</taxon>
        <taxon>Fungi incertae sedis</taxon>
        <taxon>Mucoromycota</taxon>
        <taxon>Glomeromycotina</taxon>
        <taxon>Glomeromycetes</taxon>
        <taxon>Diversisporales</taxon>
        <taxon>Gigasporaceae</taxon>
        <taxon>Gigaspora</taxon>
    </lineage>
</organism>
<sequence length="201" mass="22682">MSKNHTFVLFLATLLLLYFPIYMFCTPLFVSESKSKDHDLLLLDHFVSVSTKDNHPSYRPPHRPPHHPPTYPPLPKPKRAYVKFNDPPDVIKGVVVFWETPSNKTIIVGQFSDGFSEGDEKEYTFKVYNETSELVDLKPKDDALDKIFKIRSNGSTDPFLFVFDDPLVTGNDSVIGNYLVIGRPGSLLGKNLVHGLLSCAN</sequence>
<protein>
    <submittedName>
        <fullName evidence="2">Uncharacterized protein</fullName>
    </submittedName>
</protein>
<evidence type="ECO:0000313" key="2">
    <source>
        <dbReference type="EMBL" id="KAF0483281.1"/>
    </source>
</evidence>
<proteinExistence type="predicted"/>
<name>A0A8H4ADR2_GIGMA</name>
<comment type="caution">
    <text evidence="2">The sequence shown here is derived from an EMBL/GenBank/DDBJ whole genome shotgun (WGS) entry which is preliminary data.</text>
</comment>
<dbReference type="EMBL" id="WTPW01000748">
    <property type="protein sequence ID" value="KAF0483281.1"/>
    <property type="molecule type" value="Genomic_DNA"/>
</dbReference>
<dbReference type="Proteomes" id="UP000439903">
    <property type="component" value="Unassembled WGS sequence"/>
</dbReference>
<gene>
    <name evidence="2" type="ORF">F8M41_023225</name>
</gene>
<dbReference type="OrthoDB" id="2407119at2759"/>
<keyword evidence="3" id="KW-1185">Reference proteome</keyword>
<reference evidence="2 3" key="1">
    <citation type="journal article" date="2019" name="Environ. Microbiol.">
        <title>At the nexus of three kingdoms: the genome of the mycorrhizal fungus Gigaspora margarita provides insights into plant, endobacterial and fungal interactions.</title>
        <authorList>
            <person name="Venice F."/>
            <person name="Ghignone S."/>
            <person name="Salvioli di Fossalunga A."/>
            <person name="Amselem J."/>
            <person name="Novero M."/>
            <person name="Xianan X."/>
            <person name="Sedzielewska Toro K."/>
            <person name="Morin E."/>
            <person name="Lipzen A."/>
            <person name="Grigoriev I.V."/>
            <person name="Henrissat B."/>
            <person name="Martin F.M."/>
            <person name="Bonfante P."/>
        </authorList>
    </citation>
    <scope>NUCLEOTIDE SEQUENCE [LARGE SCALE GENOMIC DNA]</scope>
    <source>
        <strain evidence="2 3">BEG34</strain>
    </source>
</reference>
<evidence type="ECO:0000256" key="1">
    <source>
        <dbReference type="SAM" id="MobiDB-lite"/>
    </source>
</evidence>
<accession>A0A8H4ADR2</accession>
<dbReference type="AlphaFoldDB" id="A0A8H4ADR2"/>
<feature type="region of interest" description="Disordered" evidence="1">
    <location>
        <begin position="53"/>
        <end position="74"/>
    </location>
</feature>